<proteinExistence type="inferred from homology"/>
<dbReference type="InterPro" id="IPR042099">
    <property type="entry name" value="ANL_N_sf"/>
</dbReference>
<sequence length="542" mass="58483">MWGTLPEVFDRVCLYYADSTAIIDDDRRLTYRQMQSWANRVANGLGALGVEKGDRVGLLLPNNLEFIPTQHGIWKAGAVLVQMPTRSAVGGHRTILGQAGATTLIYHAQFDAVVAELLNGLPAVKRVIRLAGGHGAAAAAAVSAAAVSAAAGPTTVLDALDVLDYRTFFDSQPDSPPSVSLAEDDDAYVLFTSGSTGEPKGVVNSHFTWAHYSITAGLEIADIRPGEIFAHGAPLTHFTQIFVMPTFLRGGVNVMLPGLDVDVLLRTIEKERVTATAVVPTIVYLLLDHPGRTSFDLSSLNTMVYAGSPIAPERLREALDAFGPIFVQTYAGTEPGYVSCLRKEDHRVDTEQGVRRLASAGRPIPYVKVTIQDERDRPLLVGEPGEICSRQLGQMLTYVDPTRNAEALRDGWVHTGDIGFLDSDGFLYIVDRKKDMVVSGGFNVFPRQVEDVLLTHPAVAQAAVVGVPHEKWGEAVLAVVVAKPSETVREGDLIAYVKRELGSVPAPKSIVFCDSLPVNPAGKVDKKAIRAPYWAGRSREIG</sequence>
<dbReference type="InterPro" id="IPR020845">
    <property type="entry name" value="AMP-binding_CS"/>
</dbReference>
<evidence type="ECO:0000313" key="5">
    <source>
        <dbReference type="EMBL" id="KJE21753.1"/>
    </source>
</evidence>
<reference evidence="5 6" key="2">
    <citation type="journal article" date="2016" name="Genome Announc.">
        <title>Permanent Draft Genome Sequences for Two Variants of Frankia sp. Strain CpI1, the First Frankia Strain Isolated from Root Nodules of Comptonia peregrina.</title>
        <authorList>
            <person name="Oshone R."/>
            <person name="Hurst S.G.IV."/>
            <person name="Abebe-Akele F."/>
            <person name="Simpson S."/>
            <person name="Morris K."/>
            <person name="Thomas W.K."/>
            <person name="Tisa L.S."/>
        </authorList>
    </citation>
    <scope>NUCLEOTIDE SEQUENCE [LARGE SCALE GENOMIC DNA]</scope>
    <source>
        <strain evidence="6">CpI1-S</strain>
    </source>
</reference>
<dbReference type="RefSeq" id="WP_044886521.1">
    <property type="nucleotide sequence ID" value="NZ_JYFN01000032.1"/>
</dbReference>
<keyword evidence="2 5" id="KW-0436">Ligase</keyword>
<dbReference type="Gene3D" id="3.30.300.30">
    <property type="match status" value="1"/>
</dbReference>
<dbReference type="PATRIC" id="fig|1502723.3.peg.3647"/>
<dbReference type="AlphaFoldDB" id="A0A0D8BBW3"/>
<name>A0A0D8BBW3_9ACTN</name>
<evidence type="ECO:0000313" key="6">
    <source>
        <dbReference type="Proteomes" id="UP000032545"/>
    </source>
</evidence>
<dbReference type="InterPro" id="IPR025110">
    <property type="entry name" value="AMP-bd_C"/>
</dbReference>
<feature type="domain" description="AMP-binding enzyme C-terminal" evidence="4">
    <location>
        <begin position="448"/>
        <end position="523"/>
    </location>
</feature>
<dbReference type="Pfam" id="PF13193">
    <property type="entry name" value="AMP-binding_C"/>
    <property type="match status" value="1"/>
</dbReference>
<evidence type="ECO:0000256" key="1">
    <source>
        <dbReference type="ARBA" id="ARBA00006432"/>
    </source>
</evidence>
<comment type="similarity">
    <text evidence="1">Belongs to the ATP-dependent AMP-binding enzyme family.</text>
</comment>
<keyword evidence="6" id="KW-1185">Reference proteome</keyword>
<dbReference type="PROSITE" id="PS00455">
    <property type="entry name" value="AMP_BINDING"/>
    <property type="match status" value="1"/>
</dbReference>
<dbReference type="InterPro" id="IPR045851">
    <property type="entry name" value="AMP-bd_C_sf"/>
</dbReference>
<evidence type="ECO:0000256" key="2">
    <source>
        <dbReference type="ARBA" id="ARBA00022598"/>
    </source>
</evidence>
<dbReference type="PANTHER" id="PTHR43767">
    <property type="entry name" value="LONG-CHAIN-FATTY-ACID--COA LIGASE"/>
    <property type="match status" value="1"/>
</dbReference>
<evidence type="ECO:0000259" key="4">
    <source>
        <dbReference type="Pfam" id="PF13193"/>
    </source>
</evidence>
<organism evidence="5 6">
    <name type="scientific">Frankia torreyi</name>
    <dbReference type="NCBI Taxonomy" id="1856"/>
    <lineage>
        <taxon>Bacteria</taxon>
        <taxon>Bacillati</taxon>
        <taxon>Actinomycetota</taxon>
        <taxon>Actinomycetes</taxon>
        <taxon>Frankiales</taxon>
        <taxon>Frankiaceae</taxon>
        <taxon>Frankia</taxon>
    </lineage>
</organism>
<protein>
    <submittedName>
        <fullName evidence="5">Acyl-CoA synthetase (AMP-forming)/AMP-acid ligase II</fullName>
    </submittedName>
</protein>
<accession>A0A0D8BBW3</accession>
<dbReference type="EMBL" id="JYFN01000032">
    <property type="protein sequence ID" value="KJE21753.1"/>
    <property type="molecule type" value="Genomic_DNA"/>
</dbReference>
<evidence type="ECO:0000259" key="3">
    <source>
        <dbReference type="Pfam" id="PF00501"/>
    </source>
</evidence>
<reference evidence="6" key="1">
    <citation type="submission" date="2015-02" db="EMBL/GenBank/DDBJ databases">
        <title>Draft Genome of Frankia sp. CpI1-S.</title>
        <authorList>
            <person name="Oshone R.T."/>
            <person name="Ngom M."/>
            <person name="Ghodhbane-Gtari F."/>
            <person name="Gtari M."/>
            <person name="Morris K."/>
            <person name="Thomas K."/>
            <person name="Sen A."/>
            <person name="Tisa L.S."/>
        </authorList>
    </citation>
    <scope>NUCLEOTIDE SEQUENCE [LARGE SCALE GENOMIC DNA]</scope>
    <source>
        <strain evidence="6">CpI1-S</strain>
    </source>
</reference>
<dbReference type="FunFam" id="3.30.300.30:FF:000008">
    <property type="entry name" value="2,3-dihydroxybenzoate-AMP ligase"/>
    <property type="match status" value="1"/>
</dbReference>
<feature type="domain" description="AMP-dependent synthetase/ligase" evidence="3">
    <location>
        <begin position="10"/>
        <end position="398"/>
    </location>
</feature>
<comment type="caution">
    <text evidence="5">The sequence shown here is derived from an EMBL/GenBank/DDBJ whole genome shotgun (WGS) entry which is preliminary data.</text>
</comment>
<dbReference type="InterPro" id="IPR000873">
    <property type="entry name" value="AMP-dep_synth/lig_dom"/>
</dbReference>
<dbReference type="GO" id="GO:0016877">
    <property type="term" value="F:ligase activity, forming carbon-sulfur bonds"/>
    <property type="evidence" value="ECO:0007669"/>
    <property type="project" value="UniProtKB-ARBA"/>
</dbReference>
<dbReference type="SUPFAM" id="SSF56801">
    <property type="entry name" value="Acetyl-CoA synthetase-like"/>
    <property type="match status" value="1"/>
</dbReference>
<dbReference type="Proteomes" id="UP000032545">
    <property type="component" value="Unassembled WGS sequence"/>
</dbReference>
<dbReference type="InterPro" id="IPR050237">
    <property type="entry name" value="ATP-dep_AMP-bd_enzyme"/>
</dbReference>
<dbReference type="OrthoDB" id="9803968at2"/>
<dbReference type="Pfam" id="PF00501">
    <property type="entry name" value="AMP-binding"/>
    <property type="match status" value="1"/>
</dbReference>
<dbReference type="Gene3D" id="3.40.50.12780">
    <property type="entry name" value="N-terminal domain of ligase-like"/>
    <property type="match status" value="1"/>
</dbReference>
<dbReference type="PANTHER" id="PTHR43767:SF7">
    <property type="entry name" value="MEDIUM_LONG-CHAIN-FATTY-ACID--COA LIGASE FADD8"/>
    <property type="match status" value="1"/>
</dbReference>
<gene>
    <name evidence="5" type="ORF">FF36_03957</name>
</gene>